<sequence length="332" mass="37060">MMVTPMPVEPTPEEHGRNRQKRKRTLSPSNSSAHAEVPRDTPAPSKLRKIHPLRVEIPVSLSSGLEQENDSEGEGEDSLFSDSDVDSFFDDASQWELDPGDHTDDDFLALRTVPPIPGLYFQPTLVLPQDLAEEVVSFCMKTYFRTPADNQVMLFGRYIPSTESTIESSSGFPRILHELLDKVSCILKPAIPSKTYDLLFPTNPTKARQAIINLYQPGEGITPHVDLLGRYADGIVGVSFSSGCSMRFDKVNPVEDDSKTRWDVYLPENSIIVLSEEARYDWTHGIDKKRKDYVSTETPGSNTPGSWIERGVRMSVTFRWLLPGADIVGDGS</sequence>
<dbReference type="InterPro" id="IPR005123">
    <property type="entry name" value="Oxoglu/Fe-dep_dioxygenase_dom"/>
</dbReference>
<dbReference type="GO" id="GO:0006631">
    <property type="term" value="P:fatty acid metabolic process"/>
    <property type="evidence" value="ECO:0007669"/>
    <property type="project" value="TreeGrafter"/>
</dbReference>
<dbReference type="InterPro" id="IPR032870">
    <property type="entry name" value="ALKBH7-like"/>
</dbReference>
<dbReference type="InterPro" id="IPR027450">
    <property type="entry name" value="AlkB-like"/>
</dbReference>
<dbReference type="Gene3D" id="2.60.120.590">
    <property type="entry name" value="Alpha-ketoglutarate-dependent dioxygenase AlkB-like"/>
    <property type="match status" value="1"/>
</dbReference>
<comment type="caution">
    <text evidence="3">The sequence shown here is derived from an EMBL/GenBank/DDBJ whole genome shotgun (WGS) entry which is preliminary data.</text>
</comment>
<gene>
    <name evidence="3" type="ORF">D9613_004785</name>
</gene>
<protein>
    <recommendedName>
        <fullName evidence="2">Fe2OG dioxygenase domain-containing protein</fullName>
    </recommendedName>
</protein>
<dbReference type="Pfam" id="PF13532">
    <property type="entry name" value="2OG-FeII_Oxy_2"/>
    <property type="match status" value="1"/>
</dbReference>
<dbReference type="InterPro" id="IPR037151">
    <property type="entry name" value="AlkB-like_sf"/>
</dbReference>
<dbReference type="AlphaFoldDB" id="A0A8H4QYQ4"/>
<dbReference type="PROSITE" id="PS51471">
    <property type="entry name" value="FE2OG_OXY"/>
    <property type="match status" value="1"/>
</dbReference>
<evidence type="ECO:0000256" key="1">
    <source>
        <dbReference type="SAM" id="MobiDB-lite"/>
    </source>
</evidence>
<dbReference type="PANTHER" id="PTHR21052">
    <property type="entry name" value="SPERMATOGENESIS ASSOCIATED 11-RELATED"/>
    <property type="match status" value="1"/>
</dbReference>
<keyword evidence="4" id="KW-1185">Reference proteome</keyword>
<evidence type="ECO:0000313" key="3">
    <source>
        <dbReference type="EMBL" id="KAF4619120.1"/>
    </source>
</evidence>
<name>A0A8H4QYQ4_9AGAR</name>
<dbReference type="PANTHER" id="PTHR21052:SF0">
    <property type="entry name" value="ALPHA-KETOGLUTARATE-DEPENDENT DIOXYGENASE ALKB HOMOLOG 7, MITOCHONDRIAL"/>
    <property type="match status" value="1"/>
</dbReference>
<evidence type="ECO:0000313" key="4">
    <source>
        <dbReference type="Proteomes" id="UP000521872"/>
    </source>
</evidence>
<dbReference type="GO" id="GO:0006974">
    <property type="term" value="P:DNA damage response"/>
    <property type="evidence" value="ECO:0007669"/>
    <property type="project" value="InterPro"/>
</dbReference>
<dbReference type="SUPFAM" id="SSF51197">
    <property type="entry name" value="Clavaminate synthase-like"/>
    <property type="match status" value="1"/>
</dbReference>
<proteinExistence type="predicted"/>
<dbReference type="EMBL" id="JAACJL010000016">
    <property type="protein sequence ID" value="KAF4619120.1"/>
    <property type="molecule type" value="Genomic_DNA"/>
</dbReference>
<reference evidence="3 4" key="1">
    <citation type="submission" date="2019-12" db="EMBL/GenBank/DDBJ databases">
        <authorList>
            <person name="Floudas D."/>
            <person name="Bentzer J."/>
            <person name="Ahren D."/>
            <person name="Johansson T."/>
            <person name="Persson P."/>
            <person name="Tunlid A."/>
        </authorList>
    </citation>
    <scope>NUCLEOTIDE SEQUENCE [LARGE SCALE GENOMIC DNA]</scope>
    <source>
        <strain evidence="3 4">CBS 102.39</strain>
    </source>
</reference>
<feature type="domain" description="Fe2OG dioxygenase" evidence="2">
    <location>
        <begin position="206"/>
        <end position="322"/>
    </location>
</feature>
<dbReference type="GO" id="GO:0016706">
    <property type="term" value="F:2-oxoglutarate-dependent dioxygenase activity"/>
    <property type="evidence" value="ECO:0007669"/>
    <property type="project" value="TreeGrafter"/>
</dbReference>
<feature type="region of interest" description="Disordered" evidence="1">
    <location>
        <begin position="1"/>
        <end position="83"/>
    </location>
</feature>
<accession>A0A8H4QYQ4</accession>
<feature type="compositionally biased region" description="Acidic residues" evidence="1">
    <location>
        <begin position="67"/>
        <end position="83"/>
    </location>
</feature>
<dbReference type="GO" id="GO:0005759">
    <property type="term" value="C:mitochondrial matrix"/>
    <property type="evidence" value="ECO:0007669"/>
    <property type="project" value="TreeGrafter"/>
</dbReference>
<evidence type="ECO:0000259" key="2">
    <source>
        <dbReference type="PROSITE" id="PS51471"/>
    </source>
</evidence>
<dbReference type="Proteomes" id="UP000521872">
    <property type="component" value="Unassembled WGS sequence"/>
</dbReference>
<organism evidence="3 4">
    <name type="scientific">Agrocybe pediades</name>
    <dbReference type="NCBI Taxonomy" id="84607"/>
    <lineage>
        <taxon>Eukaryota</taxon>
        <taxon>Fungi</taxon>
        <taxon>Dikarya</taxon>
        <taxon>Basidiomycota</taxon>
        <taxon>Agaricomycotina</taxon>
        <taxon>Agaricomycetes</taxon>
        <taxon>Agaricomycetidae</taxon>
        <taxon>Agaricales</taxon>
        <taxon>Agaricineae</taxon>
        <taxon>Strophariaceae</taxon>
        <taxon>Agrocybe</taxon>
    </lineage>
</organism>